<keyword evidence="1 2" id="KW-0812">Transmembrane</keyword>
<dbReference type="Proteomes" id="UP000009168">
    <property type="component" value="Unassembled WGS sequence"/>
</dbReference>
<protein>
    <submittedName>
        <fullName evidence="2">Transmembrane protein, putative</fullName>
    </submittedName>
</protein>
<dbReference type="GeneID" id="24438978"/>
<dbReference type="InParanoid" id="W7XJA3"/>
<feature type="transmembrane region" description="Helical" evidence="1">
    <location>
        <begin position="131"/>
        <end position="151"/>
    </location>
</feature>
<name>W7XJA3_TETTS</name>
<keyword evidence="1" id="KW-1133">Transmembrane helix</keyword>
<dbReference type="AlphaFoldDB" id="W7XJA3"/>
<evidence type="ECO:0000256" key="1">
    <source>
        <dbReference type="SAM" id="Phobius"/>
    </source>
</evidence>
<gene>
    <name evidence="2" type="ORF">TTHERM_000441819</name>
</gene>
<feature type="transmembrane region" description="Helical" evidence="1">
    <location>
        <begin position="92"/>
        <end position="111"/>
    </location>
</feature>
<keyword evidence="3" id="KW-1185">Reference proteome</keyword>
<reference evidence="3" key="1">
    <citation type="journal article" date="2006" name="PLoS Biol.">
        <title>Macronuclear genome sequence of the ciliate Tetrahymena thermophila, a model eukaryote.</title>
        <authorList>
            <person name="Eisen J.A."/>
            <person name="Coyne R.S."/>
            <person name="Wu M."/>
            <person name="Wu D."/>
            <person name="Thiagarajan M."/>
            <person name="Wortman J.R."/>
            <person name="Badger J.H."/>
            <person name="Ren Q."/>
            <person name="Amedeo P."/>
            <person name="Jones K.M."/>
            <person name="Tallon L.J."/>
            <person name="Delcher A.L."/>
            <person name="Salzberg S.L."/>
            <person name="Silva J.C."/>
            <person name="Haas B.J."/>
            <person name="Majoros W.H."/>
            <person name="Farzad M."/>
            <person name="Carlton J.M."/>
            <person name="Smith R.K. Jr."/>
            <person name="Garg J."/>
            <person name="Pearlman R.E."/>
            <person name="Karrer K.M."/>
            <person name="Sun L."/>
            <person name="Manning G."/>
            <person name="Elde N.C."/>
            <person name="Turkewitz A.P."/>
            <person name="Asai D.J."/>
            <person name="Wilkes D.E."/>
            <person name="Wang Y."/>
            <person name="Cai H."/>
            <person name="Collins K."/>
            <person name="Stewart B.A."/>
            <person name="Lee S.R."/>
            <person name="Wilamowska K."/>
            <person name="Weinberg Z."/>
            <person name="Ruzzo W.L."/>
            <person name="Wloga D."/>
            <person name="Gaertig J."/>
            <person name="Frankel J."/>
            <person name="Tsao C.-C."/>
            <person name="Gorovsky M.A."/>
            <person name="Keeling P.J."/>
            <person name="Waller R.F."/>
            <person name="Patron N.J."/>
            <person name="Cherry J.M."/>
            <person name="Stover N.A."/>
            <person name="Krieger C.J."/>
            <person name="del Toro C."/>
            <person name="Ryder H.F."/>
            <person name="Williamson S.C."/>
            <person name="Barbeau R.A."/>
            <person name="Hamilton E.P."/>
            <person name="Orias E."/>
        </authorList>
    </citation>
    <scope>NUCLEOTIDE SEQUENCE [LARGE SCALE GENOMIC DNA]</scope>
    <source>
        <strain evidence="3">SB210</strain>
    </source>
</reference>
<dbReference type="KEGG" id="tet:TTHERM_000441819"/>
<sequence length="180" mass="21805">MLSMEGKKEGSIDEIQLCEEIYKNNLIFNFKLSQLFSNQFYKVLNILFQKFFYFCLNIRNKIIIKQKQNKEHSSEIKLNLMEIVYVINRIKFHQFPVCLKVHLYIYLYIYFDQFDTQLKFIRRNTKSNSQILKGYIKLFANMVTLIYTIYLQLAKKQNQKHFNPPILTIKQFKIQLNVFG</sequence>
<evidence type="ECO:0000313" key="2">
    <source>
        <dbReference type="EMBL" id="EWS73989.1"/>
    </source>
</evidence>
<evidence type="ECO:0000313" key="3">
    <source>
        <dbReference type="Proteomes" id="UP000009168"/>
    </source>
</evidence>
<dbReference type="RefSeq" id="XP_012653451.1">
    <property type="nucleotide sequence ID" value="XM_012797997.1"/>
</dbReference>
<accession>W7XJA3</accession>
<keyword evidence="1" id="KW-0472">Membrane</keyword>
<proteinExistence type="predicted"/>
<organism evidence="2 3">
    <name type="scientific">Tetrahymena thermophila (strain SB210)</name>
    <dbReference type="NCBI Taxonomy" id="312017"/>
    <lineage>
        <taxon>Eukaryota</taxon>
        <taxon>Sar</taxon>
        <taxon>Alveolata</taxon>
        <taxon>Ciliophora</taxon>
        <taxon>Intramacronucleata</taxon>
        <taxon>Oligohymenophorea</taxon>
        <taxon>Hymenostomatida</taxon>
        <taxon>Tetrahymenina</taxon>
        <taxon>Tetrahymenidae</taxon>
        <taxon>Tetrahymena</taxon>
    </lineage>
</organism>
<dbReference type="EMBL" id="GG662665">
    <property type="protein sequence ID" value="EWS73989.1"/>
    <property type="molecule type" value="Genomic_DNA"/>
</dbReference>